<gene>
    <name evidence="5" type="ORF">GCM10009416_36030</name>
</gene>
<dbReference type="SUPFAM" id="SSF46626">
    <property type="entry name" value="Cytochrome c"/>
    <property type="match status" value="1"/>
</dbReference>
<dbReference type="InterPro" id="IPR036909">
    <property type="entry name" value="Cyt_c-like_dom_sf"/>
</dbReference>
<feature type="domain" description="Cytochrome c" evidence="4">
    <location>
        <begin position="26"/>
        <end position="91"/>
    </location>
</feature>
<dbReference type="Gene3D" id="1.10.760.10">
    <property type="entry name" value="Cytochrome c-like domain"/>
    <property type="match status" value="1"/>
</dbReference>
<accession>A0ABN1FNH7</accession>
<comment type="caution">
    <text evidence="5">The sequence shown here is derived from an EMBL/GenBank/DDBJ whole genome shotgun (WGS) entry which is preliminary data.</text>
</comment>
<name>A0ABN1FNH7_9PROT</name>
<evidence type="ECO:0000256" key="3">
    <source>
        <dbReference type="ARBA" id="ARBA00023004"/>
    </source>
</evidence>
<keyword evidence="3" id="KW-0408">Iron</keyword>
<organism evidence="5 6">
    <name type="scientific">Craurococcus roseus</name>
    <dbReference type="NCBI Taxonomy" id="77585"/>
    <lineage>
        <taxon>Bacteria</taxon>
        <taxon>Pseudomonadati</taxon>
        <taxon>Pseudomonadota</taxon>
        <taxon>Alphaproteobacteria</taxon>
        <taxon>Acetobacterales</taxon>
        <taxon>Acetobacteraceae</taxon>
        <taxon>Craurococcus</taxon>
    </lineage>
</organism>
<keyword evidence="1" id="KW-0349">Heme</keyword>
<dbReference type="Pfam" id="PF13442">
    <property type="entry name" value="Cytochrome_CBB3"/>
    <property type="match status" value="1"/>
</dbReference>
<reference evidence="5 6" key="1">
    <citation type="journal article" date="2019" name="Int. J. Syst. Evol. Microbiol.">
        <title>The Global Catalogue of Microorganisms (GCM) 10K type strain sequencing project: providing services to taxonomists for standard genome sequencing and annotation.</title>
        <authorList>
            <consortium name="The Broad Institute Genomics Platform"/>
            <consortium name="The Broad Institute Genome Sequencing Center for Infectious Disease"/>
            <person name="Wu L."/>
            <person name="Ma J."/>
        </authorList>
    </citation>
    <scope>NUCLEOTIDE SEQUENCE [LARGE SCALE GENOMIC DNA]</scope>
    <source>
        <strain evidence="5 6">JCM 9933</strain>
    </source>
</reference>
<evidence type="ECO:0000313" key="6">
    <source>
        <dbReference type="Proteomes" id="UP001501588"/>
    </source>
</evidence>
<sequence length="103" mass="10865">MPAALLAPLLAAAGAGIPEARQGELRHLLLHDCGSCHGLTMRGGLGRPLLPEALADRSDAALAEVILHGIRGTAMPPWRGELTPEEAHWMVRELRRGGAAHGE</sequence>
<evidence type="ECO:0000313" key="5">
    <source>
        <dbReference type="EMBL" id="GAA0594580.1"/>
    </source>
</evidence>
<dbReference type="RefSeq" id="WP_343896771.1">
    <property type="nucleotide sequence ID" value="NZ_BAAAFZ010000060.1"/>
</dbReference>
<keyword evidence="6" id="KW-1185">Reference proteome</keyword>
<protein>
    <recommendedName>
        <fullName evidence="4">Cytochrome c domain-containing protein</fullName>
    </recommendedName>
</protein>
<dbReference type="EMBL" id="BAAAFZ010000060">
    <property type="protein sequence ID" value="GAA0594580.1"/>
    <property type="molecule type" value="Genomic_DNA"/>
</dbReference>
<dbReference type="InterPro" id="IPR009056">
    <property type="entry name" value="Cyt_c-like_dom"/>
</dbReference>
<keyword evidence="2" id="KW-0479">Metal-binding</keyword>
<dbReference type="Proteomes" id="UP001501588">
    <property type="component" value="Unassembled WGS sequence"/>
</dbReference>
<evidence type="ECO:0000256" key="1">
    <source>
        <dbReference type="ARBA" id="ARBA00022617"/>
    </source>
</evidence>
<evidence type="ECO:0000256" key="2">
    <source>
        <dbReference type="ARBA" id="ARBA00022723"/>
    </source>
</evidence>
<proteinExistence type="predicted"/>
<evidence type="ECO:0000259" key="4">
    <source>
        <dbReference type="Pfam" id="PF13442"/>
    </source>
</evidence>